<reference evidence="2 3" key="1">
    <citation type="journal article" date="2013" name="ISME J.">
        <title>A metabolic model for members of the genus Tetrasphaera involved in enhanced biological phosphorus removal.</title>
        <authorList>
            <person name="Kristiansen R."/>
            <person name="Nguyen H.T.T."/>
            <person name="Saunders A.M."/>
            <person name="Nielsen J.L."/>
            <person name="Wimmer R."/>
            <person name="Le V.Q."/>
            <person name="McIlroy S.J."/>
            <person name="Petrovski S."/>
            <person name="Seviour R.J."/>
            <person name="Calteau A."/>
            <person name="Nielsen K.L."/>
            <person name="Nielsen P.H."/>
        </authorList>
    </citation>
    <scope>NUCLEOTIDE SEQUENCE [LARGE SCALE GENOMIC DNA]</scope>
    <source>
        <strain evidence="2 3">Ben110</strain>
    </source>
</reference>
<dbReference type="STRING" id="1193182.BN11_760005"/>
<evidence type="ECO:0000256" key="1">
    <source>
        <dbReference type="SAM" id="MobiDB-lite"/>
    </source>
</evidence>
<protein>
    <submittedName>
        <fullName evidence="2">Uncharacterized protein</fullName>
    </submittedName>
</protein>
<evidence type="ECO:0000313" key="2">
    <source>
        <dbReference type="EMBL" id="CCH75504.1"/>
    </source>
</evidence>
<keyword evidence="3" id="KW-1185">Reference proteome</keyword>
<evidence type="ECO:0000313" key="3">
    <source>
        <dbReference type="Proteomes" id="UP000035763"/>
    </source>
</evidence>
<dbReference type="InterPro" id="IPR004378">
    <property type="entry name" value="F420H2_quin_Rdtase"/>
</dbReference>
<sequence length="211" mass="22536">MAHRLGGAAGWTVARRARSGLTRMARRPGHREAVGMSSTPTLGAATAPPRLPPAPVIKSAWRIHRLLYRVSGGRFLWTPANKRGWGALRLTTTGRRSGADRSVILAYLTHGDGWSVVAMNGGYPATPPGCSTCALSPPPPSVSRVDRHEMLLRERRKAQSGRRSGRAGSPLTPTSAPGRPPAPPPHPSSCSNRPRRARARGGMSCEGDHSR</sequence>
<organism evidence="2 3">
    <name type="scientific">Nostocoides australiense Ben110</name>
    <dbReference type="NCBI Taxonomy" id="1193182"/>
    <lineage>
        <taxon>Bacteria</taxon>
        <taxon>Bacillati</taxon>
        <taxon>Actinomycetota</taxon>
        <taxon>Actinomycetes</taxon>
        <taxon>Micrococcales</taxon>
        <taxon>Intrasporangiaceae</taxon>
        <taxon>Nostocoides</taxon>
    </lineage>
</organism>
<feature type="region of interest" description="Disordered" evidence="1">
    <location>
        <begin position="155"/>
        <end position="211"/>
    </location>
</feature>
<feature type="region of interest" description="Disordered" evidence="1">
    <location>
        <begin position="20"/>
        <end position="50"/>
    </location>
</feature>
<dbReference type="AlphaFoldDB" id="W6K4S1"/>
<dbReference type="GO" id="GO:0016491">
    <property type="term" value="F:oxidoreductase activity"/>
    <property type="evidence" value="ECO:0007669"/>
    <property type="project" value="InterPro"/>
</dbReference>
<dbReference type="Proteomes" id="UP000035763">
    <property type="component" value="Unassembled WGS sequence"/>
</dbReference>
<dbReference type="InterPro" id="IPR012349">
    <property type="entry name" value="Split_barrel_FMN-bd"/>
</dbReference>
<dbReference type="Pfam" id="PF04075">
    <property type="entry name" value="F420H2_quin_red"/>
    <property type="match status" value="1"/>
</dbReference>
<feature type="compositionally biased region" description="Low complexity" evidence="1">
    <location>
        <begin position="39"/>
        <end position="48"/>
    </location>
</feature>
<proteinExistence type="predicted"/>
<dbReference type="Gene3D" id="2.30.110.10">
    <property type="entry name" value="Electron Transport, Fmn-binding Protein, Chain A"/>
    <property type="match status" value="1"/>
</dbReference>
<feature type="compositionally biased region" description="Pro residues" evidence="1">
    <location>
        <begin position="178"/>
        <end position="187"/>
    </location>
</feature>
<gene>
    <name evidence="2" type="ORF">BN11_760005</name>
</gene>
<feature type="compositionally biased region" description="Basic residues" evidence="1">
    <location>
        <begin position="155"/>
        <end position="165"/>
    </location>
</feature>
<name>W6K4S1_9MICO</name>
<comment type="caution">
    <text evidence="2">The sequence shown here is derived from an EMBL/GenBank/DDBJ whole genome shotgun (WGS) entry which is preliminary data.</text>
</comment>
<dbReference type="EMBL" id="CAJA01000503">
    <property type="protein sequence ID" value="CCH75504.1"/>
    <property type="molecule type" value="Genomic_DNA"/>
</dbReference>
<accession>W6K4S1</accession>